<dbReference type="EMBL" id="QUMU01000001">
    <property type="protein sequence ID" value="REG37095.1"/>
    <property type="molecule type" value="Genomic_DNA"/>
</dbReference>
<dbReference type="PROSITE" id="PS00080">
    <property type="entry name" value="MULTICOPPER_OXIDASE2"/>
    <property type="match status" value="1"/>
</dbReference>
<evidence type="ECO:0008006" key="6">
    <source>
        <dbReference type="Google" id="ProtNLM"/>
    </source>
</evidence>
<evidence type="ECO:0000256" key="3">
    <source>
        <dbReference type="SAM" id="SignalP"/>
    </source>
</evidence>
<keyword evidence="5" id="KW-1185">Reference proteome</keyword>
<feature type="signal peptide" evidence="3">
    <location>
        <begin position="1"/>
        <end position="25"/>
    </location>
</feature>
<proteinExistence type="predicted"/>
<feature type="region of interest" description="Disordered" evidence="2">
    <location>
        <begin position="148"/>
        <end position="176"/>
    </location>
</feature>
<protein>
    <recommendedName>
        <fullName evidence="6">Multicopper oxidase</fullName>
    </recommendedName>
</protein>
<evidence type="ECO:0000313" key="4">
    <source>
        <dbReference type="EMBL" id="REG37095.1"/>
    </source>
</evidence>
<organism evidence="4 5">
    <name type="scientific">Archangium gephyra</name>
    <dbReference type="NCBI Taxonomy" id="48"/>
    <lineage>
        <taxon>Bacteria</taxon>
        <taxon>Pseudomonadati</taxon>
        <taxon>Myxococcota</taxon>
        <taxon>Myxococcia</taxon>
        <taxon>Myxococcales</taxon>
        <taxon>Cystobacterineae</taxon>
        <taxon>Archangiaceae</taxon>
        <taxon>Archangium</taxon>
    </lineage>
</organism>
<dbReference type="InterPro" id="IPR002355">
    <property type="entry name" value="Cu_oxidase_Cu_BS"/>
</dbReference>
<comment type="caution">
    <text evidence="4">The sequence shown here is derived from an EMBL/GenBank/DDBJ whole genome shotgun (WGS) entry which is preliminary data.</text>
</comment>
<keyword evidence="3" id="KW-0732">Signal</keyword>
<sequence>MNPLVIHSRRRHSLRAVLLWASVLAAGCDPQASSSADEPSPSAVPVDELRTGLASCARTLTADVVALDQVITYNRFGSFNPVGMIYALKLDVVAVDASRPVGPGNARLRDGKRPRPLTLRANVGDCLQVRFTNWLAPTREQISLHGAPDWAFNLPPETPEPGEEPDNGDMRNDSPATRLASFHVNGLQPLDIMSDGSNVGFNWSSLAGPGETRVYNWHADREGAFFVQSMGAPVGGEGMGGSTTHGLFGAVNVEPAGSVWYRSQVTAAQLAAATRKDPATGQPLTNPDGTPLIDYDAVDAAGIPLLRMTTAGGEIVHGDLNAIISGYTTTGMNSSVSLNEGRFREFTVLFHDEMKAVQAFQELETRPMLHGVRDGFGINYGASGLGSELLANRKKIGPTKDCAECKFEEFFLESWANGDPALNVERDAEGRAVAALYPDDPSNVHHSYLGDPVRIRNIHAGPKETHVFHLHGHQWLHSWADDNSTYLDSQTIGPGGAFTYDITYGGAGNRNLTVGDAIFHCHLYPHFAQGMWALWRAHDVFEAGTQDRRLPDAEISGGTPNPAVVPVPGRAMPPMPTYAPTQVALASGGTAQRPAVPGYPFFVAGVPGHRPPQPPLDLEHNGGLPRHIMTGVPAVEHAVEYGRRGEFDVEVHKANIKLLPEDGTPGEKVAMQYHAGQLAGAARVNTRYGWPAAGYPAYTPEGQSGWFLVNGQPPKPGAPFSEPCKPGAPERNYRAAYVQTDLTVNKAGWHDPQGRIMVLERDVQATLDKTRSPEPFFFRANSGDCINFTATNLIPDVLEADDFQVFTPTDTIGQHIHLVKFDVTASDGSGNGWNYEDGTFSADDVRARIDAANAAGGAFAADGALTQSGSRVFLSATSHPRIPGAPLGAQSTRQRWWADPLVNSAGKDRTMRTVFTHDHFTPSSAQHHGFYGALVVEPAGSTWRDPVTGTVFGTRDDGGPTSFKADILTANSADSFREFNLAFADYAIVYDASGKPVNPPTIHEVALPRAVEHPAGVVAPEVLSTADPGSMLVNYRHEPIPLRIASKGPDGEWAPRPGDLGDMANVFRSDLHGDPFTPLLPVYEGDRVQIRMIQGAQEDQHVFTLNGLKWLHEPDRKDSGFVNGQAIGISEHMEFMLEIPGNKNLLGAADYLYQGASTDDLWNGLWGIVRSYGQARSDLKPLPNNTARLDLTKVVPACPTTAPKRLYTVHAITARGNVPGGKLVYSQKHGLYDPDAILFVKAEHLAAVRSGARRPEPLILRAAAGECIEVKLVNELPAQFTRSPHWNYLTPITDGFNVNQVPMSSQVSLHPQLLQYDVNRGDGANVGYNSVQTVAPGQSRTYQWYAGRYEVTKLASGINLLDFTIQALLSAADFKLTDQGGNTLLFEGKPVELGAVNLRDMADVVTHGMHGAVGTLIVEPQGATWSADTGTEAQATVTYKTRSGTTTSFREFVLVYQDELALHSDRPAFQSNDPDLNGGTALRNMSGADDAEDVGHKGFNYRTEPLWARLGLPPHASEGTVNDQQLGDVFSSRVHGDPETPVFTAKPGAAVRFRVVQPSGHARQHAFTLHGAEWIHDAWADGSGSDFQGTNTKSCAMTTQDGMSVMKAWNFTPLYGAGGANAIPGDYMYRDQPASMLADGLWGIVRVQP</sequence>
<accession>A0ABX9KA84</accession>
<name>A0ABX9KA84_9BACT</name>
<reference evidence="4 5" key="1">
    <citation type="submission" date="2018-08" db="EMBL/GenBank/DDBJ databases">
        <title>Genomic Encyclopedia of Archaeal and Bacterial Type Strains, Phase II (KMG-II): from individual species to whole genera.</title>
        <authorList>
            <person name="Goeker M."/>
        </authorList>
    </citation>
    <scope>NUCLEOTIDE SEQUENCE [LARGE SCALE GENOMIC DNA]</scope>
    <source>
        <strain evidence="4 5">DSM 2261</strain>
    </source>
</reference>
<dbReference type="Proteomes" id="UP000256345">
    <property type="component" value="Unassembled WGS sequence"/>
</dbReference>
<feature type="chain" id="PRO_5047153042" description="Multicopper oxidase" evidence="3">
    <location>
        <begin position="26"/>
        <end position="1649"/>
    </location>
</feature>
<evidence type="ECO:0000313" key="5">
    <source>
        <dbReference type="Proteomes" id="UP000256345"/>
    </source>
</evidence>
<keyword evidence="1" id="KW-0479">Metal-binding</keyword>
<gene>
    <name evidence="4" type="ORF">ATI61_10171</name>
</gene>
<dbReference type="InterPro" id="IPR008972">
    <property type="entry name" value="Cupredoxin"/>
</dbReference>
<dbReference type="SUPFAM" id="SSF49503">
    <property type="entry name" value="Cupredoxins"/>
    <property type="match status" value="3"/>
</dbReference>
<evidence type="ECO:0000256" key="1">
    <source>
        <dbReference type="ARBA" id="ARBA00022723"/>
    </source>
</evidence>
<dbReference type="Gene3D" id="2.60.40.420">
    <property type="entry name" value="Cupredoxins - blue copper proteins"/>
    <property type="match status" value="5"/>
</dbReference>
<evidence type="ECO:0000256" key="2">
    <source>
        <dbReference type="SAM" id="MobiDB-lite"/>
    </source>
</evidence>